<dbReference type="PANTHER" id="PTHR32176">
    <property type="entry name" value="XYLOSE ISOMERASE"/>
    <property type="match status" value="1"/>
</dbReference>
<keyword evidence="4 7" id="KW-0442">Lipid degradation</keyword>
<dbReference type="Proteomes" id="UP000823388">
    <property type="component" value="Chromosome 9N"/>
</dbReference>
<dbReference type="PANTHER" id="PTHR32176:SF5">
    <property type="entry name" value="PATATIN-LIKE PROTEIN 1"/>
    <property type="match status" value="1"/>
</dbReference>
<dbReference type="EMBL" id="CM029054">
    <property type="protein sequence ID" value="KAG2540270.1"/>
    <property type="molecule type" value="Genomic_DNA"/>
</dbReference>
<evidence type="ECO:0000256" key="2">
    <source>
        <dbReference type="ARBA" id="ARBA00022801"/>
    </source>
</evidence>
<evidence type="ECO:0000313" key="11">
    <source>
        <dbReference type="Proteomes" id="UP000823388"/>
    </source>
</evidence>
<keyword evidence="3" id="KW-0611">Plant defense</keyword>
<evidence type="ECO:0000256" key="4">
    <source>
        <dbReference type="ARBA" id="ARBA00022963"/>
    </source>
</evidence>
<evidence type="ECO:0000259" key="9">
    <source>
        <dbReference type="PROSITE" id="PS51635"/>
    </source>
</evidence>
<keyword evidence="5 7" id="KW-0443">Lipid metabolism</keyword>
<dbReference type="EC" id="3.1.1.-" evidence="8"/>
<comment type="function">
    <text evidence="6">Possesses non-specific lipolytic acyl hydrolase (LAH) activity. Hydrolyzes phospholipids as well as galactolipids. May play a role in disease resistance.</text>
</comment>
<dbReference type="InterPro" id="IPR016035">
    <property type="entry name" value="Acyl_Trfase/lysoPLipase"/>
</dbReference>
<evidence type="ECO:0000256" key="6">
    <source>
        <dbReference type="ARBA" id="ARBA00025642"/>
    </source>
</evidence>
<accession>A0A8T0MSZ4</accession>
<dbReference type="PROSITE" id="PS51635">
    <property type="entry name" value="PNPLA"/>
    <property type="match status" value="1"/>
</dbReference>
<protein>
    <recommendedName>
        <fullName evidence="8">Patatin</fullName>
        <ecNumber evidence="8">3.1.1.-</ecNumber>
    </recommendedName>
</protein>
<comment type="caution">
    <text evidence="10">The sequence shown here is derived from an EMBL/GenBank/DDBJ whole genome shotgun (WGS) entry which is preliminary data.</text>
</comment>
<proteinExistence type="inferred from homology"/>
<dbReference type="GO" id="GO:0004620">
    <property type="term" value="F:phospholipase activity"/>
    <property type="evidence" value="ECO:0007669"/>
    <property type="project" value="TreeGrafter"/>
</dbReference>
<reference evidence="10 11" key="1">
    <citation type="submission" date="2020-05" db="EMBL/GenBank/DDBJ databases">
        <title>WGS assembly of Panicum virgatum.</title>
        <authorList>
            <person name="Lovell J.T."/>
            <person name="Jenkins J."/>
            <person name="Shu S."/>
            <person name="Juenger T.E."/>
            <person name="Schmutz J."/>
        </authorList>
    </citation>
    <scope>NUCLEOTIDE SEQUENCE [LARGE SCALE GENOMIC DNA]</scope>
    <source>
        <strain evidence="11">cv. AP13</strain>
    </source>
</reference>
<sequence length="429" mass="46433">MASYSSRRPCSVCRTKAMAGSVVGEPVVPGQRVTVLTIDGGGIRGLIPGTILAFLEARLQEQDGPEARLADYFDCIAGTSTGGLITSMITTPGEDKRPLFAARDINRFYFDNCPRIFPQSRSSLAAAMLALRKPRYSGKYLRSTIRSMLGETRVSDTLTNVVIPTFDIKLLQPIIFSTYDARSTPLKNALLSDVCISTSAAPTYLPAHYFKTQDAGGKAREYNLIDGGVAANNPTMVAMTQIIKKMLGKDKEELFPVRPADCRKFLVLSIGTGSASDEGLFTARQCSRWGVVRWLRNKGMAPIIDIFMAASSDLVDIHAGVLFQSLHSDRDYLRIQDSSLRGAAATVDAATPENMRTLVGIGERMLAQRVSRVNVETGRNEPVPGEGSNADALAGLARQLSEERRTRLARRAAAGAAGGSRCCSPVKLY</sequence>
<feature type="domain" description="PNPLA" evidence="9">
    <location>
        <begin position="36"/>
        <end position="239"/>
    </location>
</feature>
<feature type="short sequence motif" description="GXGXXG" evidence="7">
    <location>
        <begin position="40"/>
        <end position="45"/>
    </location>
</feature>
<evidence type="ECO:0000256" key="3">
    <source>
        <dbReference type="ARBA" id="ARBA00022821"/>
    </source>
</evidence>
<name>A0A8T0MSZ4_PANVG</name>
<gene>
    <name evidence="10" type="ORF">PVAP13_9NG538600</name>
</gene>
<dbReference type="AlphaFoldDB" id="A0A8T0MSZ4"/>
<dbReference type="Gene3D" id="3.40.1090.10">
    <property type="entry name" value="Cytosolic phospholipase A2 catalytic domain"/>
    <property type="match status" value="1"/>
</dbReference>
<comment type="function">
    <text evidence="8">Lipolytic acyl hydrolase (LAH).</text>
</comment>
<keyword evidence="2 7" id="KW-0378">Hydrolase</keyword>
<dbReference type="InterPro" id="IPR002641">
    <property type="entry name" value="PNPLA_dom"/>
</dbReference>
<organism evidence="10 11">
    <name type="scientific">Panicum virgatum</name>
    <name type="common">Blackwell switchgrass</name>
    <dbReference type="NCBI Taxonomy" id="38727"/>
    <lineage>
        <taxon>Eukaryota</taxon>
        <taxon>Viridiplantae</taxon>
        <taxon>Streptophyta</taxon>
        <taxon>Embryophyta</taxon>
        <taxon>Tracheophyta</taxon>
        <taxon>Spermatophyta</taxon>
        <taxon>Magnoliopsida</taxon>
        <taxon>Liliopsida</taxon>
        <taxon>Poales</taxon>
        <taxon>Poaceae</taxon>
        <taxon>PACMAD clade</taxon>
        <taxon>Panicoideae</taxon>
        <taxon>Panicodae</taxon>
        <taxon>Paniceae</taxon>
        <taxon>Panicinae</taxon>
        <taxon>Panicum</taxon>
        <taxon>Panicum sect. Hiantes</taxon>
    </lineage>
</organism>
<feature type="active site" description="Proton acceptor" evidence="7">
    <location>
        <position position="226"/>
    </location>
</feature>
<evidence type="ECO:0000256" key="5">
    <source>
        <dbReference type="ARBA" id="ARBA00023098"/>
    </source>
</evidence>
<evidence type="ECO:0000256" key="7">
    <source>
        <dbReference type="PROSITE-ProRule" id="PRU01161"/>
    </source>
</evidence>
<dbReference type="FunFam" id="3.40.1090.10:FF:000005">
    <property type="entry name" value="Patatin"/>
    <property type="match status" value="1"/>
</dbReference>
<dbReference type="Pfam" id="PF01734">
    <property type="entry name" value="Patatin"/>
    <property type="match status" value="1"/>
</dbReference>
<keyword evidence="11" id="KW-1185">Reference proteome</keyword>
<dbReference type="GO" id="GO:0006952">
    <property type="term" value="P:defense response"/>
    <property type="evidence" value="ECO:0007669"/>
    <property type="project" value="UniProtKB-KW"/>
</dbReference>
<dbReference type="CDD" id="cd07214">
    <property type="entry name" value="Pat17_isozyme_like"/>
    <property type="match status" value="1"/>
</dbReference>
<dbReference type="SUPFAM" id="SSF52151">
    <property type="entry name" value="FabD/lysophospholipase-like"/>
    <property type="match status" value="1"/>
</dbReference>
<evidence type="ECO:0000256" key="8">
    <source>
        <dbReference type="RuleBase" id="RU361262"/>
    </source>
</evidence>
<evidence type="ECO:0000256" key="1">
    <source>
        <dbReference type="ARBA" id="ARBA00010240"/>
    </source>
</evidence>
<comment type="domain">
    <text evidence="8">The nitrogen atoms of the two glycine residues in the GGXR motif define the oxyanion hole, and stabilize the oxyanion that forms during the nucleophilic attack by the catalytic serine during substrate cleavage.</text>
</comment>
<comment type="similarity">
    <text evidence="1 8">Belongs to the patatin family.</text>
</comment>
<dbReference type="GO" id="GO:0047372">
    <property type="term" value="F:monoacylglycerol lipase activity"/>
    <property type="evidence" value="ECO:0007669"/>
    <property type="project" value="TreeGrafter"/>
</dbReference>
<dbReference type="GO" id="GO:0016042">
    <property type="term" value="P:lipid catabolic process"/>
    <property type="evidence" value="ECO:0007669"/>
    <property type="project" value="UniProtKB-UniRule"/>
</dbReference>
<feature type="short sequence motif" description="DGA/G" evidence="7">
    <location>
        <begin position="226"/>
        <end position="228"/>
    </location>
</feature>
<feature type="active site" description="Nucleophile" evidence="7">
    <location>
        <position position="80"/>
    </location>
</feature>
<evidence type="ECO:0000313" key="10">
    <source>
        <dbReference type="EMBL" id="KAG2540270.1"/>
    </source>
</evidence>
<feature type="short sequence motif" description="GXSXG" evidence="7">
    <location>
        <begin position="78"/>
        <end position="82"/>
    </location>
</feature>